<feature type="compositionally biased region" description="Basic and acidic residues" evidence="9">
    <location>
        <begin position="1204"/>
        <end position="1213"/>
    </location>
</feature>
<dbReference type="GO" id="GO:0005634">
    <property type="term" value="C:nucleus"/>
    <property type="evidence" value="ECO:0007669"/>
    <property type="project" value="UniProtKB-SubCell"/>
</dbReference>
<dbReference type="Gene3D" id="3.40.50.300">
    <property type="entry name" value="P-loop containing nucleotide triphosphate hydrolases"/>
    <property type="match status" value="2"/>
</dbReference>
<dbReference type="PANTHER" id="PTHR45797">
    <property type="entry name" value="RAD54-LIKE"/>
    <property type="match status" value="1"/>
</dbReference>
<feature type="compositionally biased region" description="Basic and acidic residues" evidence="9">
    <location>
        <begin position="1170"/>
        <end position="1180"/>
    </location>
</feature>
<feature type="chain" id="PRO_5027107187" evidence="10">
    <location>
        <begin position="23"/>
        <end position="1516"/>
    </location>
</feature>
<evidence type="ECO:0000313" key="12">
    <source>
        <dbReference type="EMBL" id="NOV50785.1"/>
    </source>
</evidence>
<feature type="domain" description="Helicase C-terminal" evidence="11">
    <location>
        <begin position="445"/>
        <end position="618"/>
    </location>
</feature>
<dbReference type="SMART" id="SM00490">
    <property type="entry name" value="HELICc"/>
    <property type="match status" value="1"/>
</dbReference>
<feature type="compositionally biased region" description="Basic residues" evidence="9">
    <location>
        <begin position="132"/>
        <end position="141"/>
    </location>
</feature>
<dbReference type="InterPro" id="IPR027417">
    <property type="entry name" value="P-loop_NTPase"/>
</dbReference>
<feature type="compositionally biased region" description="Low complexity" evidence="9">
    <location>
        <begin position="1038"/>
        <end position="1059"/>
    </location>
</feature>
<proteinExistence type="inferred from homology"/>
<evidence type="ECO:0000256" key="4">
    <source>
        <dbReference type="ARBA" id="ARBA00022801"/>
    </source>
</evidence>
<evidence type="ECO:0000256" key="7">
    <source>
        <dbReference type="ARBA" id="ARBA00023125"/>
    </source>
</evidence>
<organism evidence="12">
    <name type="scientific">Xenopsylla cheopis</name>
    <name type="common">Oriental rat flea</name>
    <name type="synonym">Pulex cheopis</name>
    <dbReference type="NCBI Taxonomy" id="163159"/>
    <lineage>
        <taxon>Eukaryota</taxon>
        <taxon>Metazoa</taxon>
        <taxon>Ecdysozoa</taxon>
        <taxon>Arthropoda</taxon>
        <taxon>Hexapoda</taxon>
        <taxon>Insecta</taxon>
        <taxon>Pterygota</taxon>
        <taxon>Neoptera</taxon>
        <taxon>Endopterygota</taxon>
        <taxon>Siphonaptera</taxon>
        <taxon>Pulicidae</taxon>
        <taxon>Xenopsyllinae</taxon>
        <taxon>Xenopsylla</taxon>
    </lineage>
</organism>
<feature type="region of interest" description="Disordered" evidence="9">
    <location>
        <begin position="1382"/>
        <end position="1416"/>
    </location>
</feature>
<dbReference type="InterPro" id="IPR001650">
    <property type="entry name" value="Helicase_C-like"/>
</dbReference>
<feature type="compositionally biased region" description="Polar residues" evidence="9">
    <location>
        <begin position="1218"/>
        <end position="1236"/>
    </location>
</feature>
<feature type="compositionally biased region" description="Polar residues" evidence="9">
    <location>
        <begin position="183"/>
        <end position="206"/>
    </location>
</feature>
<name>A0A6M2DWP9_XENCH</name>
<dbReference type="GO" id="GO:0016887">
    <property type="term" value="F:ATP hydrolysis activity"/>
    <property type="evidence" value="ECO:0007669"/>
    <property type="project" value="InterPro"/>
</dbReference>
<accession>A0A6M2DWP9</accession>
<dbReference type="GO" id="GO:0003677">
    <property type="term" value="F:DNA binding"/>
    <property type="evidence" value="ECO:0007669"/>
    <property type="project" value="UniProtKB-KW"/>
</dbReference>
<dbReference type="PROSITE" id="PS51194">
    <property type="entry name" value="HELICASE_CTER"/>
    <property type="match status" value="1"/>
</dbReference>
<evidence type="ECO:0000256" key="10">
    <source>
        <dbReference type="SAM" id="SignalP"/>
    </source>
</evidence>
<keyword evidence="3" id="KW-0547">Nucleotide-binding</keyword>
<dbReference type="SUPFAM" id="SSF52540">
    <property type="entry name" value="P-loop containing nucleoside triphosphate hydrolases"/>
    <property type="match status" value="1"/>
</dbReference>
<sequence length="1516" mass="171218">MRYRAHVLHSLLLGFVQRRSHAVLQTSLPQKEEYVLMLRMTPFQRKLYDTFMNDVVRKKAVPNALKAFAVCCKIWNHPDVLYHWLRKREADLDLDLDDGSTDTAPNTSANPTTPIKTKKGNAKSRTAGPAKTSRKNKKSQKARAAEDTDSTAQDVKPSATIIPNSINTENTTTNTNSKFFMPNSDNSDNAISFSNMPNERNNTSFPPSRADSGYNYPYPYPQNNYYPPKEEYRSSSQYLPNQQQQFSGDNYNAFPQQQNADTYGTNNSNQYWGQNYYPQNMNQQNPEFNYSTNYSNNMYPSNMYENRYSEFDNLKTDDKSWNNMRFDNMKTEDKNWNIQKSEQKQEIGEGNENCDTNMKIEKKHVFGVNPDSMTMKNEISSLGETPNKMSEDINGSADEAGLDKTLEDTDIHAIKIPAKDEGIPYDWATELLKGYVDGVISNSAKMEIFFCILEESIRLNDRILVFSQSLFTLNLIEDFLQKNVVTGTDVKWARNINYYRLDGSTSALEREKLINEFNANPHIHMFLVSTRAGSLGINLVGANRVIVFDASWNPCHDTQAVCRVYRYGQKKPCFVYRLVMDNCLERKIYDRQINKQGMADRVVDECNPDAHLSMKEVTNLCWDDELDSEVSDFSHAKDKYIDVVMQKVVESFSHALNKEPFQHESLLIDRKEKKLSLAEKRQAQRGYELEKQASTRPAYSYNSGGTMQYRPIRTPDGAIVHRPVASVRPMQADTGERLNTPRSGGARPTRWIPAEVWQRQGMTAQEMTLPLDVVIPTSSTEKANIVLKAGQKVMVLKSPKGIYMQLESGKIIAIKTAFKVGQHNKSRSEGPQDCLPTMSKKSMMRVNPSKMHNNMIPGLPGNIKGSMMQNRNLGSRMNAVKGHPMSMVNMKENSRFNVQSAKIGGMMRKNIQFASAKPYNISRNKPNISSSTAKHIDLYPPAKSNNMPTSIKMDHDASDIKNNKNVISKPDSIHPDDEKSIDSMKETCAKESSLDYRESKCDDFESTLCLESDDHESKNNWLADDVSKLKLDLESENAENTSSSNKSSNSGMSNNNLNLPFEDLNSNLNEDTNDKVTEKEFSDKATNQKITSLKNYRHKSSHKPTAVSAKISNINSQPVEPLSQIEKTLSNASEHSNMFQSALGDITRPLTPKENETKSTEKSNANFFRDNIDLSDKTDQSMESNPVLGTDYSNMQVDNSKSIENVDDKKKPDLLGIDNQNFSTPFSFEKNNTTQESQEDPTNADRIDDPMSQQIHHFPSYSHSDPNAPAQSYSAPYTGYSYPANSVPPYEHMYPGQHSTQYHDPSAYSGLFHGHSAFHRPEPIAVPNQEINPPNFHQQLPPYQLASVPPKPVSYPPVGGVQTYPQQIQNYPPQLLAPQITTPQAATSQIPPQVAPAQMPTSQMPPAQLSPPQLPSAQIPPAQMTHTEISPTQLDQQQPFPNQNPIPNYQLNAPTNGYPNYSNQPIYGQFTENYPNPNPQHVYNARIYPPIEYGSTNFSPGYPSYPGQQANNQWAQ</sequence>
<feature type="signal peptide" evidence="10">
    <location>
        <begin position="1"/>
        <end position="22"/>
    </location>
</feature>
<feature type="region of interest" description="Disordered" evidence="9">
    <location>
        <begin position="1088"/>
        <end position="1110"/>
    </location>
</feature>
<dbReference type="PANTHER" id="PTHR45797:SF1">
    <property type="entry name" value="HELICASE ARIP4"/>
    <property type="match status" value="1"/>
</dbReference>
<protein>
    <submittedName>
        <fullName evidence="12">Putative conserved secreted protein</fullName>
    </submittedName>
</protein>
<dbReference type="Pfam" id="PF00271">
    <property type="entry name" value="Helicase_C"/>
    <property type="match status" value="1"/>
</dbReference>
<keyword evidence="4" id="KW-0378">Hydrolase</keyword>
<keyword evidence="10" id="KW-0732">Signal</keyword>
<feature type="region of interest" description="Disordered" evidence="9">
    <location>
        <begin position="1146"/>
        <end position="1250"/>
    </location>
</feature>
<feature type="compositionally biased region" description="Polar residues" evidence="9">
    <location>
        <begin position="1382"/>
        <end position="1391"/>
    </location>
</feature>
<feature type="compositionally biased region" description="Low complexity" evidence="9">
    <location>
        <begin position="160"/>
        <end position="176"/>
    </location>
</feature>
<feature type="region of interest" description="Disordered" evidence="9">
    <location>
        <begin position="1034"/>
        <end position="1071"/>
    </location>
</feature>
<evidence type="ECO:0000256" key="2">
    <source>
        <dbReference type="ARBA" id="ARBA00007025"/>
    </source>
</evidence>
<evidence type="ECO:0000256" key="5">
    <source>
        <dbReference type="ARBA" id="ARBA00022806"/>
    </source>
</evidence>
<keyword evidence="7" id="KW-0238">DNA-binding</keyword>
<keyword evidence="6" id="KW-0067">ATP-binding</keyword>
<dbReference type="InterPro" id="IPR044574">
    <property type="entry name" value="ARIP4-like"/>
</dbReference>
<feature type="compositionally biased region" description="Basic and acidic residues" evidence="9">
    <location>
        <begin position="1151"/>
        <end position="1161"/>
    </location>
</feature>
<dbReference type="CDD" id="cd18793">
    <property type="entry name" value="SF2_C_SNF"/>
    <property type="match status" value="1"/>
</dbReference>
<comment type="similarity">
    <text evidence="2">Belongs to the SNF2/RAD54 helicase family.</text>
</comment>
<feature type="region of interest" description="Disordered" evidence="9">
    <location>
        <begin position="99"/>
        <end position="222"/>
    </location>
</feature>
<evidence type="ECO:0000256" key="8">
    <source>
        <dbReference type="ARBA" id="ARBA00023242"/>
    </source>
</evidence>
<comment type="subcellular location">
    <subcellularLocation>
        <location evidence="1">Nucleus</location>
    </subcellularLocation>
</comment>
<dbReference type="InterPro" id="IPR049730">
    <property type="entry name" value="SNF2/RAD54-like_C"/>
</dbReference>
<dbReference type="GO" id="GO:0004386">
    <property type="term" value="F:helicase activity"/>
    <property type="evidence" value="ECO:0007669"/>
    <property type="project" value="UniProtKB-KW"/>
</dbReference>
<keyword evidence="5" id="KW-0347">Helicase</keyword>
<evidence type="ECO:0000256" key="3">
    <source>
        <dbReference type="ARBA" id="ARBA00022741"/>
    </source>
</evidence>
<reference evidence="12" key="1">
    <citation type="submission" date="2020-03" db="EMBL/GenBank/DDBJ databases">
        <title>Transcriptomic Profiling of the Digestive Tract of the Rat Flea, Xenopsylla cheopis, Following Blood Feeding and Infection with Yersinia pestis.</title>
        <authorList>
            <person name="Bland D.M."/>
            <person name="Martens C.A."/>
            <person name="Virtaneva K."/>
            <person name="Kanakabandi K."/>
            <person name="Long D."/>
            <person name="Rosenke R."/>
            <person name="Saturday G.A."/>
            <person name="Hoyt F.H."/>
            <person name="Bruno D.P."/>
            <person name="Ribeiro J.M.C."/>
            <person name="Hinnebusch J."/>
        </authorList>
    </citation>
    <scope>NUCLEOTIDE SEQUENCE</scope>
</reference>
<dbReference type="GO" id="GO:0005524">
    <property type="term" value="F:ATP binding"/>
    <property type="evidence" value="ECO:0007669"/>
    <property type="project" value="UniProtKB-KW"/>
</dbReference>
<evidence type="ECO:0000259" key="11">
    <source>
        <dbReference type="PROSITE" id="PS51194"/>
    </source>
</evidence>
<feature type="compositionally biased region" description="Polar residues" evidence="9">
    <location>
        <begin position="1191"/>
        <end position="1203"/>
    </location>
</feature>
<feature type="compositionally biased region" description="Basic and acidic residues" evidence="9">
    <location>
        <begin position="971"/>
        <end position="982"/>
    </location>
</feature>
<evidence type="ECO:0000256" key="6">
    <source>
        <dbReference type="ARBA" id="ARBA00022840"/>
    </source>
</evidence>
<keyword evidence="8" id="KW-0539">Nucleus</keyword>
<feature type="compositionally biased region" description="Low complexity" evidence="9">
    <location>
        <begin position="101"/>
        <end position="114"/>
    </location>
</feature>
<dbReference type="EMBL" id="GIIL01007059">
    <property type="protein sequence ID" value="NOV50785.1"/>
    <property type="molecule type" value="Transcribed_RNA"/>
</dbReference>
<dbReference type="Gene3D" id="1.20.120.850">
    <property type="entry name" value="SWI2/SNF2 ATPases, N-terminal domain"/>
    <property type="match status" value="1"/>
</dbReference>
<evidence type="ECO:0000256" key="1">
    <source>
        <dbReference type="ARBA" id="ARBA00004123"/>
    </source>
</evidence>
<feature type="region of interest" description="Disordered" evidence="9">
    <location>
        <begin position="961"/>
        <end position="982"/>
    </location>
</feature>
<evidence type="ECO:0000256" key="9">
    <source>
        <dbReference type="SAM" id="MobiDB-lite"/>
    </source>
</evidence>